<keyword evidence="4" id="KW-0032">Aminotransferase</keyword>
<dbReference type="Pfam" id="PF01041">
    <property type="entry name" value="DegT_DnrJ_EryC1"/>
    <property type="match status" value="1"/>
</dbReference>
<dbReference type="Proteomes" id="UP000809349">
    <property type="component" value="Unassembled WGS sequence"/>
</dbReference>
<dbReference type="InterPro" id="IPR015424">
    <property type="entry name" value="PyrdxlP-dep_Trfase"/>
</dbReference>
<protein>
    <submittedName>
        <fullName evidence="4">DegT/DnrJ/EryC1/StrS family aminotransferase</fullName>
    </submittedName>
</protein>
<evidence type="ECO:0000256" key="1">
    <source>
        <dbReference type="ARBA" id="ARBA00022898"/>
    </source>
</evidence>
<dbReference type="EMBL" id="JAFBIL020000006">
    <property type="protein sequence ID" value="MBZ2208613.1"/>
    <property type="molecule type" value="Genomic_DNA"/>
</dbReference>
<dbReference type="PIRSF" id="PIRSF000390">
    <property type="entry name" value="PLP_StrS"/>
    <property type="match status" value="1"/>
</dbReference>
<organism evidence="4 5">
    <name type="scientific">Massilia soli</name>
    <dbReference type="NCBI Taxonomy" id="2792854"/>
    <lineage>
        <taxon>Bacteria</taxon>
        <taxon>Pseudomonadati</taxon>
        <taxon>Pseudomonadota</taxon>
        <taxon>Betaproteobacteria</taxon>
        <taxon>Burkholderiales</taxon>
        <taxon>Oxalobacteraceae</taxon>
        <taxon>Telluria group</taxon>
        <taxon>Massilia</taxon>
    </lineage>
</organism>
<dbReference type="InterPro" id="IPR015422">
    <property type="entry name" value="PyrdxlP-dep_Trfase_small"/>
</dbReference>
<dbReference type="Gene3D" id="3.90.1150.10">
    <property type="entry name" value="Aspartate Aminotransferase, domain 1"/>
    <property type="match status" value="1"/>
</dbReference>
<dbReference type="InterPro" id="IPR000653">
    <property type="entry name" value="DegT/StrS_aminotransferase"/>
</dbReference>
<keyword evidence="5" id="KW-1185">Reference proteome</keyword>
<dbReference type="Gene3D" id="3.40.640.10">
    <property type="entry name" value="Type I PLP-dependent aspartate aminotransferase-like (Major domain)"/>
    <property type="match status" value="1"/>
</dbReference>
<dbReference type="PANTHER" id="PTHR30244">
    <property type="entry name" value="TRANSAMINASE"/>
    <property type="match status" value="1"/>
</dbReference>
<keyword evidence="1 3" id="KW-0663">Pyridoxal phosphate</keyword>
<proteinExistence type="inferred from homology"/>
<evidence type="ECO:0000313" key="4">
    <source>
        <dbReference type="EMBL" id="MBZ2208613.1"/>
    </source>
</evidence>
<dbReference type="CDD" id="cd00616">
    <property type="entry name" value="AHBA_syn"/>
    <property type="match status" value="1"/>
</dbReference>
<accession>A0ABS7SRN5</accession>
<name>A0ABS7SRN5_9BURK</name>
<dbReference type="SUPFAM" id="SSF53383">
    <property type="entry name" value="PLP-dependent transferases"/>
    <property type="match status" value="1"/>
</dbReference>
<dbReference type="RefSeq" id="WP_223469099.1">
    <property type="nucleotide sequence ID" value="NZ_JAFBIL020000006.1"/>
</dbReference>
<keyword evidence="4" id="KW-0808">Transferase</keyword>
<dbReference type="PANTHER" id="PTHR30244:SF9">
    <property type="entry name" value="PROTEIN RV3402C"/>
    <property type="match status" value="1"/>
</dbReference>
<gene>
    <name evidence="4" type="ORF">I4X03_015210</name>
</gene>
<sequence>MKTIRHRADLAVNGAVPAFDELLHVGRPNMGDRAAFMQYAADIFDRRWLSNNGPLVQEFEGEVARHLGVKHCVAMCNGTIALEIAIRALGLTGEVIVPSYTFVATAHALQWQSITPVFADVDPATHTLSPAAVRRMITPRTSGIIGVHLWGRGAPVEELQEIADEHGLKLMFDAAHAFSCTYQGRMIGSFGACEVLSFHATKFFNSFEGGAVVTNDDQLAEAIRLMRNFGFVDLDKVIHPGTNGKMIEIAAAMGLVNMRSLDQVIAANRANYVAYREAVRGIDGVRVLEYNEHERNNYQYVVLEVAPDCTIGRDALVDALRAENVMARRYFWPGCHKMEPYRSLFPHAGLVLPDTEAVAASVIVLPTGQTMTPDMVATVAQIIRTAVSHPA</sequence>
<reference evidence="4 5" key="1">
    <citation type="submission" date="2021-08" db="EMBL/GenBank/DDBJ databases">
        <title>Massilia sp. R798.</title>
        <authorList>
            <person name="Baek J.H."/>
            <person name="Jung H.S."/>
            <person name="Kim K.R."/>
            <person name="Jeon C.O."/>
        </authorList>
    </citation>
    <scope>NUCLEOTIDE SEQUENCE [LARGE SCALE GENOMIC DNA]</scope>
    <source>
        <strain evidence="4 5">R798</strain>
    </source>
</reference>
<comment type="similarity">
    <text evidence="2 3">Belongs to the DegT/DnrJ/EryC1 family.</text>
</comment>
<evidence type="ECO:0000256" key="2">
    <source>
        <dbReference type="ARBA" id="ARBA00037999"/>
    </source>
</evidence>
<comment type="caution">
    <text evidence="4">The sequence shown here is derived from an EMBL/GenBank/DDBJ whole genome shotgun (WGS) entry which is preliminary data.</text>
</comment>
<dbReference type="InterPro" id="IPR015421">
    <property type="entry name" value="PyrdxlP-dep_Trfase_major"/>
</dbReference>
<evidence type="ECO:0000256" key="3">
    <source>
        <dbReference type="RuleBase" id="RU004508"/>
    </source>
</evidence>
<evidence type="ECO:0000313" key="5">
    <source>
        <dbReference type="Proteomes" id="UP000809349"/>
    </source>
</evidence>
<dbReference type="GO" id="GO:0008483">
    <property type="term" value="F:transaminase activity"/>
    <property type="evidence" value="ECO:0007669"/>
    <property type="project" value="UniProtKB-KW"/>
</dbReference>